<dbReference type="EMBL" id="MOMC01000007">
    <property type="protein sequence ID" value="ONH33143.1"/>
    <property type="molecule type" value="Genomic_DNA"/>
</dbReference>
<gene>
    <name evidence="3" type="ORF">BL253_02690</name>
</gene>
<dbReference type="STRING" id="1834516.BL253_02690"/>
<dbReference type="Proteomes" id="UP000188929">
    <property type="component" value="Unassembled WGS sequence"/>
</dbReference>
<dbReference type="Pfam" id="PF01370">
    <property type="entry name" value="Epimerase"/>
    <property type="match status" value="1"/>
</dbReference>
<evidence type="ECO:0000256" key="1">
    <source>
        <dbReference type="ARBA" id="ARBA00007637"/>
    </source>
</evidence>
<evidence type="ECO:0000313" key="4">
    <source>
        <dbReference type="Proteomes" id="UP000188929"/>
    </source>
</evidence>
<evidence type="ECO:0000259" key="2">
    <source>
        <dbReference type="Pfam" id="PF01370"/>
    </source>
</evidence>
<organism evidence="3 4">
    <name type="scientific">Pseudofrankia asymbiotica</name>
    <dbReference type="NCBI Taxonomy" id="1834516"/>
    <lineage>
        <taxon>Bacteria</taxon>
        <taxon>Bacillati</taxon>
        <taxon>Actinomycetota</taxon>
        <taxon>Actinomycetes</taxon>
        <taxon>Frankiales</taxon>
        <taxon>Frankiaceae</taxon>
        <taxon>Pseudofrankia</taxon>
    </lineage>
</organism>
<dbReference type="SUPFAM" id="SSF51735">
    <property type="entry name" value="NAD(P)-binding Rossmann-fold domains"/>
    <property type="match status" value="1"/>
</dbReference>
<sequence length="317" mass="33812">MVDRTLLVTGVTGQVAHPLAVALARNNTVYGAARFKDATLREELTAAGVRATPADLVTGELSQLPERVEFVLHFGVVKSNRWTVDLDGNVGGTLALAERYAGIARAFLHCSSGAVYAPDHDGVLAEDHALGDSHAVWPFLHTYSVCKIAAESAARYAARRFALPTTIARLNVPYGPTAGGLPDYHLQMMAAGMAVPVYGESEADATPTRYQLLHDDDIAAMIPGLLAVADVPATVLNWAGPETPSVQEWCAELTALTGIPATFEYTKATLGSVVMDLATLHERVGRAEVPWREGVRAMVTARHPQLLRVAADARTPA</sequence>
<dbReference type="InterPro" id="IPR001509">
    <property type="entry name" value="Epimerase_deHydtase"/>
</dbReference>
<comment type="caution">
    <text evidence="3">The sequence shown here is derived from an EMBL/GenBank/DDBJ whole genome shotgun (WGS) entry which is preliminary data.</text>
</comment>
<dbReference type="AlphaFoldDB" id="A0A1V2IIX3"/>
<reference evidence="4" key="1">
    <citation type="submission" date="2016-10" db="EMBL/GenBank/DDBJ databases">
        <title>Frankia sp. NRRL B-16386 Genome sequencing.</title>
        <authorList>
            <person name="Ghodhbane-Gtari F."/>
            <person name="Swanson E."/>
            <person name="Gueddou A."/>
            <person name="Hezbri K."/>
            <person name="Ktari K."/>
            <person name="Nouioui I."/>
            <person name="Morris K."/>
            <person name="Simpson S."/>
            <person name="Abebe-Akele F."/>
            <person name="Thomas K."/>
            <person name="Gtari M."/>
            <person name="Tisa L.S."/>
        </authorList>
    </citation>
    <scope>NUCLEOTIDE SEQUENCE [LARGE SCALE GENOMIC DNA]</scope>
    <source>
        <strain evidence="4">NRRL B-16386</strain>
    </source>
</reference>
<comment type="similarity">
    <text evidence="1">Belongs to the NAD(P)-dependent epimerase/dehydratase family.</text>
</comment>
<keyword evidence="4" id="KW-1185">Reference proteome</keyword>
<accession>A0A1V2IIX3</accession>
<proteinExistence type="inferred from homology"/>
<dbReference type="PANTHER" id="PTHR43000">
    <property type="entry name" value="DTDP-D-GLUCOSE 4,6-DEHYDRATASE-RELATED"/>
    <property type="match status" value="1"/>
</dbReference>
<feature type="domain" description="NAD-dependent epimerase/dehydratase" evidence="2">
    <location>
        <begin position="7"/>
        <end position="222"/>
    </location>
</feature>
<dbReference type="InterPro" id="IPR036291">
    <property type="entry name" value="NAD(P)-bd_dom_sf"/>
</dbReference>
<protein>
    <submittedName>
        <fullName evidence="3">Oxidoreductase</fullName>
    </submittedName>
</protein>
<dbReference type="Gene3D" id="3.40.50.720">
    <property type="entry name" value="NAD(P)-binding Rossmann-like Domain"/>
    <property type="match status" value="1"/>
</dbReference>
<evidence type="ECO:0000313" key="3">
    <source>
        <dbReference type="EMBL" id="ONH33143.1"/>
    </source>
</evidence>
<name>A0A1V2IIX3_9ACTN</name>